<dbReference type="AlphaFoldDB" id="A0A7K3NKP5"/>
<dbReference type="SUPFAM" id="SSF54001">
    <property type="entry name" value="Cysteine proteinases"/>
    <property type="match status" value="1"/>
</dbReference>
<evidence type="ECO:0000313" key="2">
    <source>
        <dbReference type="EMBL" id="NDY56774.1"/>
    </source>
</evidence>
<dbReference type="Pfam" id="PF01841">
    <property type="entry name" value="Transglut_core"/>
    <property type="match status" value="1"/>
</dbReference>
<organism evidence="2 3">
    <name type="scientific">Desulfolutivibrio sulfodismutans</name>
    <dbReference type="NCBI Taxonomy" id="63561"/>
    <lineage>
        <taxon>Bacteria</taxon>
        <taxon>Pseudomonadati</taxon>
        <taxon>Thermodesulfobacteriota</taxon>
        <taxon>Desulfovibrionia</taxon>
        <taxon>Desulfovibrionales</taxon>
        <taxon>Desulfovibrionaceae</taxon>
        <taxon>Desulfolutivibrio</taxon>
    </lineage>
</organism>
<feature type="domain" description="Transglutaminase-like" evidence="1">
    <location>
        <begin position="224"/>
        <end position="333"/>
    </location>
</feature>
<keyword evidence="3" id="KW-1185">Reference proteome</keyword>
<comment type="caution">
    <text evidence="2">The sequence shown here is derived from an EMBL/GenBank/DDBJ whole genome shotgun (WGS) entry which is preliminary data.</text>
</comment>
<dbReference type="RefSeq" id="WP_163301823.1">
    <property type="nucleotide sequence ID" value="NZ_JAAGRQ010000027.1"/>
</dbReference>
<proteinExistence type="predicted"/>
<protein>
    <submittedName>
        <fullName evidence="2">Transglutaminase domain-containing protein</fullName>
    </submittedName>
</protein>
<evidence type="ECO:0000313" key="3">
    <source>
        <dbReference type="Proteomes" id="UP000469724"/>
    </source>
</evidence>
<dbReference type="EMBL" id="JAAGRQ010000027">
    <property type="protein sequence ID" value="NDY56774.1"/>
    <property type="molecule type" value="Genomic_DNA"/>
</dbReference>
<accession>A0A7K3NKP5</accession>
<sequence>MSQLFDYLFDIEAAPEDDRSADGLCAVFLNVRGTGTCGVTTPGETPCDGPVPGEKDESGYVPGEGGCTGIVFPGLEAEAAATVGAAAEAALPLPRCQALGPWWFPGAGDTRLPCLALAGTARTLVLSASALPPLFALARSGGLAAMALPRPGAHGETGATGTLGLPCGWTLLSSSGLDRHGEAQIRPPLPDLEAYCCGLDNPVVRRTPQADVVRLLNTKSAILKALAASLTQGLTEPDDKAAALLYAVSNLLSYASDPESLDFADRWSCGVATWFRGEGDCEDGAILLHGLLLACGTPSFRMATIFGRAGSDNMGHAWLCYKRAADERWTILDWTAGALSPLAGPEDFPALEQSPDYHSVEYALTSERFYASRLSLAEFFPSVRADAAALPVPVCAGVTNQAATGALRLGSATGLSGSLACTGRTGGRGDGDLPGLTAEVRAGWRAGAATLAALCGTGLAGALGLAALDGMAATAACGALATGRCPLAALRGRGEAWAAALCGGRCRLARLGLQAGGLGGETGGGGLALPVALVRAAGEAGTLGDGLAAVPGVRIAAGGWFEARGGCAAAFGPLAADGRGVAFAGGLGGVVLEYGPGEVW</sequence>
<gene>
    <name evidence="2" type="ORF">G3N56_08455</name>
</gene>
<reference evidence="2 3" key="1">
    <citation type="submission" date="2020-02" db="EMBL/GenBank/DDBJ databases">
        <title>Comparative genomics of sulfur disproportionating microorganisms.</title>
        <authorList>
            <person name="Ward L.M."/>
            <person name="Bertran E."/>
            <person name="Johnston D.T."/>
        </authorList>
    </citation>
    <scope>NUCLEOTIDE SEQUENCE [LARGE SCALE GENOMIC DNA]</scope>
    <source>
        <strain evidence="2 3">DSM 3696</strain>
    </source>
</reference>
<dbReference type="Gene3D" id="3.10.620.30">
    <property type="match status" value="1"/>
</dbReference>
<dbReference type="InterPro" id="IPR038765">
    <property type="entry name" value="Papain-like_cys_pep_sf"/>
</dbReference>
<name>A0A7K3NKP5_9BACT</name>
<dbReference type="Proteomes" id="UP000469724">
    <property type="component" value="Unassembled WGS sequence"/>
</dbReference>
<dbReference type="InterPro" id="IPR002931">
    <property type="entry name" value="Transglutaminase-like"/>
</dbReference>
<evidence type="ECO:0000259" key="1">
    <source>
        <dbReference type="Pfam" id="PF01841"/>
    </source>
</evidence>